<feature type="transmembrane region" description="Helical" evidence="2">
    <location>
        <begin position="91"/>
        <end position="108"/>
    </location>
</feature>
<gene>
    <name evidence="3" type="ORF">HKW67_15110</name>
</gene>
<keyword evidence="2" id="KW-0472">Membrane</keyword>
<feature type="region of interest" description="Disordered" evidence="1">
    <location>
        <begin position="1"/>
        <end position="23"/>
    </location>
</feature>
<dbReference type="Proteomes" id="UP000500938">
    <property type="component" value="Chromosome"/>
</dbReference>
<dbReference type="RefSeq" id="WP_171226182.1">
    <property type="nucleotide sequence ID" value="NZ_CP053085.1"/>
</dbReference>
<keyword evidence="4" id="KW-1185">Reference proteome</keyword>
<reference evidence="3 4" key="1">
    <citation type="submission" date="2020-05" db="EMBL/GenBank/DDBJ databases">
        <title>Complete genome sequence of Gemmatimonas greenlandica TET16.</title>
        <authorList>
            <person name="Zeng Y."/>
        </authorList>
    </citation>
    <scope>NUCLEOTIDE SEQUENCE [LARGE SCALE GENOMIC DNA]</scope>
    <source>
        <strain evidence="3 4">TET16</strain>
    </source>
</reference>
<dbReference type="AlphaFoldDB" id="A0A6M4ISP8"/>
<feature type="transmembrane region" description="Helical" evidence="2">
    <location>
        <begin position="145"/>
        <end position="165"/>
    </location>
</feature>
<evidence type="ECO:0000256" key="2">
    <source>
        <dbReference type="SAM" id="Phobius"/>
    </source>
</evidence>
<evidence type="ECO:0000313" key="3">
    <source>
        <dbReference type="EMBL" id="QJR36749.1"/>
    </source>
</evidence>
<proteinExistence type="predicted"/>
<sequence length="221" mass="23469">MTRESMTRESMTRGSMTRESQTRGRLMGSMALVAGCLVARDALERTMWLHMLVQIPLLIAAGVIASGVIASRTTSPESGWLSRWNRQGMSGLVLAAGGVAFWMIPRWLDAAVGHVGVDVAKALSLWAVGVVGARSWRAAGAIVQLFVLGNTAWMTATVGMLLLDAPTRVCVNYGASDQRLAGYGLLMVTLVVVVKALLRASVAIPVPTGRDAPLSAHLDTL</sequence>
<feature type="compositionally biased region" description="Basic and acidic residues" evidence="1">
    <location>
        <begin position="1"/>
        <end position="11"/>
    </location>
</feature>
<evidence type="ECO:0008006" key="5">
    <source>
        <dbReference type="Google" id="ProtNLM"/>
    </source>
</evidence>
<evidence type="ECO:0000256" key="1">
    <source>
        <dbReference type="SAM" id="MobiDB-lite"/>
    </source>
</evidence>
<protein>
    <recommendedName>
        <fullName evidence="5">Transmembrane protein</fullName>
    </recommendedName>
</protein>
<feature type="transmembrane region" description="Helical" evidence="2">
    <location>
        <begin position="52"/>
        <end position="70"/>
    </location>
</feature>
<dbReference type="EMBL" id="CP053085">
    <property type="protein sequence ID" value="QJR36749.1"/>
    <property type="molecule type" value="Genomic_DNA"/>
</dbReference>
<evidence type="ECO:0000313" key="4">
    <source>
        <dbReference type="Proteomes" id="UP000500938"/>
    </source>
</evidence>
<keyword evidence="2" id="KW-0812">Transmembrane</keyword>
<organism evidence="3 4">
    <name type="scientific">Gemmatimonas groenlandica</name>
    <dbReference type="NCBI Taxonomy" id="2732249"/>
    <lineage>
        <taxon>Bacteria</taxon>
        <taxon>Pseudomonadati</taxon>
        <taxon>Gemmatimonadota</taxon>
        <taxon>Gemmatimonadia</taxon>
        <taxon>Gemmatimonadales</taxon>
        <taxon>Gemmatimonadaceae</taxon>
        <taxon>Gemmatimonas</taxon>
    </lineage>
</organism>
<name>A0A6M4ISP8_9BACT</name>
<dbReference type="KEGG" id="ggr:HKW67_15110"/>
<feature type="transmembrane region" description="Helical" evidence="2">
    <location>
        <begin position="180"/>
        <end position="198"/>
    </location>
</feature>
<accession>A0A6M4ISP8</accession>
<keyword evidence="2" id="KW-1133">Transmembrane helix</keyword>